<reference evidence="2" key="1">
    <citation type="submission" date="2020-08" db="EMBL/GenBank/DDBJ databases">
        <title>Multicomponent nature underlies the extraordinary mechanical properties of spider dragline silk.</title>
        <authorList>
            <person name="Kono N."/>
            <person name="Nakamura H."/>
            <person name="Mori M."/>
            <person name="Yoshida Y."/>
            <person name="Ohtoshi R."/>
            <person name="Malay A.D."/>
            <person name="Moran D.A.P."/>
            <person name="Tomita M."/>
            <person name="Numata K."/>
            <person name="Arakawa K."/>
        </authorList>
    </citation>
    <scope>NUCLEOTIDE SEQUENCE</scope>
</reference>
<accession>A0A8X6NDR4</accession>
<evidence type="ECO:0000313" key="2">
    <source>
        <dbReference type="EMBL" id="GFT09568.1"/>
    </source>
</evidence>
<sequence length="160" mass="18638">MQREKVVSVGSSVTVLIAPRNHLGDAKIPLRDIFVRINRRALMMFTSHSILLLKQWRERKKENPSVRENSALGSEDFRLSASPFVYFPRMRQWSVKLRENVLKFSKTTFVPFLFLPLIYMGVVFQRQTLAVSSPGNTHLSVHFSIDATFFLFSFFLRLQK</sequence>
<evidence type="ECO:0000313" key="3">
    <source>
        <dbReference type="Proteomes" id="UP000887013"/>
    </source>
</evidence>
<keyword evidence="3" id="KW-1185">Reference proteome</keyword>
<evidence type="ECO:0000256" key="1">
    <source>
        <dbReference type="SAM" id="Phobius"/>
    </source>
</evidence>
<name>A0A8X6NDR4_NEPPI</name>
<dbReference type="Proteomes" id="UP000887013">
    <property type="component" value="Unassembled WGS sequence"/>
</dbReference>
<keyword evidence="1" id="KW-0812">Transmembrane</keyword>
<gene>
    <name evidence="2" type="ORF">NPIL_192131</name>
</gene>
<keyword evidence="1" id="KW-1133">Transmembrane helix</keyword>
<proteinExistence type="predicted"/>
<dbReference type="AlphaFoldDB" id="A0A8X6NDR4"/>
<dbReference type="EMBL" id="BMAW01008653">
    <property type="protein sequence ID" value="GFT09568.1"/>
    <property type="molecule type" value="Genomic_DNA"/>
</dbReference>
<organism evidence="2 3">
    <name type="scientific">Nephila pilipes</name>
    <name type="common">Giant wood spider</name>
    <name type="synonym">Nephila maculata</name>
    <dbReference type="NCBI Taxonomy" id="299642"/>
    <lineage>
        <taxon>Eukaryota</taxon>
        <taxon>Metazoa</taxon>
        <taxon>Ecdysozoa</taxon>
        <taxon>Arthropoda</taxon>
        <taxon>Chelicerata</taxon>
        <taxon>Arachnida</taxon>
        <taxon>Araneae</taxon>
        <taxon>Araneomorphae</taxon>
        <taxon>Entelegynae</taxon>
        <taxon>Araneoidea</taxon>
        <taxon>Nephilidae</taxon>
        <taxon>Nephila</taxon>
    </lineage>
</organism>
<feature type="transmembrane region" description="Helical" evidence="1">
    <location>
        <begin position="100"/>
        <end position="119"/>
    </location>
</feature>
<evidence type="ECO:0008006" key="4">
    <source>
        <dbReference type="Google" id="ProtNLM"/>
    </source>
</evidence>
<comment type="caution">
    <text evidence="2">The sequence shown here is derived from an EMBL/GenBank/DDBJ whole genome shotgun (WGS) entry which is preliminary data.</text>
</comment>
<keyword evidence="1" id="KW-0472">Membrane</keyword>
<feature type="transmembrane region" description="Helical" evidence="1">
    <location>
        <begin position="139"/>
        <end position="158"/>
    </location>
</feature>
<protein>
    <recommendedName>
        <fullName evidence="4">Transmembrane protein</fullName>
    </recommendedName>
</protein>